<sequence>MKRSFLSLAVAAVVLSGCSLIPDYQRPEAPVAAAYPQGQAYGQNTGAGGGGGGGP</sequence>
<proteinExistence type="predicted"/>
<organism evidence="3 4">
    <name type="scientific">Pseudomonas aeruginosa</name>
    <dbReference type="NCBI Taxonomy" id="287"/>
    <lineage>
        <taxon>Bacteria</taxon>
        <taxon>Pseudomonadati</taxon>
        <taxon>Pseudomonadota</taxon>
        <taxon>Gammaproteobacteria</taxon>
        <taxon>Pseudomonadales</taxon>
        <taxon>Pseudomonadaceae</taxon>
        <taxon>Pseudomonas</taxon>
    </lineage>
</organism>
<name>A0A367MC50_PSEAI</name>
<dbReference type="AlphaFoldDB" id="A0A367MC50"/>
<dbReference type="PROSITE" id="PS51257">
    <property type="entry name" value="PROKAR_LIPOPROTEIN"/>
    <property type="match status" value="1"/>
</dbReference>
<dbReference type="InterPro" id="IPR012640">
    <property type="entry name" value="Membr_lipoprot_lipid_attach_CS"/>
</dbReference>
<reference evidence="3 4" key="1">
    <citation type="submission" date="2018-07" db="EMBL/GenBank/DDBJ databases">
        <title>Mechanisms of high-level aminoglycoside resistance among Gram-negative pathogens in Brazil.</title>
        <authorList>
            <person name="Ballaben A.S."/>
            <person name="Darini A.L.C."/>
            <person name="Doi Y."/>
        </authorList>
    </citation>
    <scope>NUCLEOTIDE SEQUENCE [LARGE SCALE GENOMIC DNA]</scope>
    <source>
        <strain evidence="3 4">B2-305</strain>
    </source>
</reference>
<dbReference type="EMBL" id="QORE01000232">
    <property type="protein sequence ID" value="RCI75097.1"/>
    <property type="molecule type" value="Genomic_DNA"/>
</dbReference>
<dbReference type="Pfam" id="PF08139">
    <property type="entry name" value="LPAM_1"/>
    <property type="match status" value="1"/>
</dbReference>
<evidence type="ECO:0000256" key="2">
    <source>
        <dbReference type="ARBA" id="ARBA00022729"/>
    </source>
</evidence>
<accession>A0A367MC50</accession>
<keyword evidence="2" id="KW-0732">Signal</keyword>
<dbReference type="Proteomes" id="UP000253594">
    <property type="component" value="Unassembled WGS sequence"/>
</dbReference>
<evidence type="ECO:0000313" key="3">
    <source>
        <dbReference type="EMBL" id="RCI75097.1"/>
    </source>
</evidence>
<evidence type="ECO:0000256" key="1">
    <source>
        <dbReference type="ARBA" id="ARBA00017922"/>
    </source>
</evidence>
<evidence type="ECO:0000313" key="4">
    <source>
        <dbReference type="Proteomes" id="UP000253594"/>
    </source>
</evidence>
<feature type="non-terminal residue" evidence="3">
    <location>
        <position position="55"/>
    </location>
</feature>
<gene>
    <name evidence="3" type="ORF">DT376_09440</name>
</gene>
<protein>
    <recommendedName>
        <fullName evidence="1">Type IV secretion system putative lipoprotein virB7</fullName>
    </recommendedName>
</protein>
<comment type="caution">
    <text evidence="3">The sequence shown here is derived from an EMBL/GenBank/DDBJ whole genome shotgun (WGS) entry which is preliminary data.</text>
</comment>